<gene>
    <name evidence="1" type="ORF">IEQ34_025038</name>
</gene>
<dbReference type="AlphaFoldDB" id="A0AAV7FRQ4"/>
<dbReference type="EMBL" id="JAGFBR010000252">
    <property type="protein sequence ID" value="KAH0446128.1"/>
    <property type="molecule type" value="Genomic_DNA"/>
</dbReference>
<reference evidence="1 2" key="1">
    <citation type="journal article" date="2021" name="Hortic Res">
        <title>Chromosome-scale assembly of the Dendrobium chrysotoxum genome enhances the understanding of orchid evolution.</title>
        <authorList>
            <person name="Zhang Y."/>
            <person name="Zhang G.Q."/>
            <person name="Zhang D."/>
            <person name="Liu X.D."/>
            <person name="Xu X.Y."/>
            <person name="Sun W.H."/>
            <person name="Yu X."/>
            <person name="Zhu X."/>
            <person name="Wang Z.W."/>
            <person name="Zhao X."/>
            <person name="Zhong W.Y."/>
            <person name="Chen H."/>
            <person name="Yin W.L."/>
            <person name="Huang T."/>
            <person name="Niu S.C."/>
            <person name="Liu Z.J."/>
        </authorList>
    </citation>
    <scope>NUCLEOTIDE SEQUENCE [LARGE SCALE GENOMIC DNA]</scope>
    <source>
        <strain evidence="1">Lindl</strain>
    </source>
</reference>
<keyword evidence="2" id="KW-1185">Reference proteome</keyword>
<evidence type="ECO:0000313" key="2">
    <source>
        <dbReference type="Proteomes" id="UP000775213"/>
    </source>
</evidence>
<protein>
    <submittedName>
        <fullName evidence="1">Uncharacterized protein</fullName>
    </submittedName>
</protein>
<dbReference type="Proteomes" id="UP000775213">
    <property type="component" value="Unassembled WGS sequence"/>
</dbReference>
<name>A0AAV7FRQ4_DENCH</name>
<organism evidence="1 2">
    <name type="scientific">Dendrobium chrysotoxum</name>
    <name type="common">Orchid</name>
    <dbReference type="NCBI Taxonomy" id="161865"/>
    <lineage>
        <taxon>Eukaryota</taxon>
        <taxon>Viridiplantae</taxon>
        <taxon>Streptophyta</taxon>
        <taxon>Embryophyta</taxon>
        <taxon>Tracheophyta</taxon>
        <taxon>Spermatophyta</taxon>
        <taxon>Magnoliopsida</taxon>
        <taxon>Liliopsida</taxon>
        <taxon>Asparagales</taxon>
        <taxon>Orchidaceae</taxon>
        <taxon>Epidendroideae</taxon>
        <taxon>Malaxideae</taxon>
        <taxon>Dendrobiinae</taxon>
        <taxon>Dendrobium</taxon>
    </lineage>
</organism>
<comment type="caution">
    <text evidence="1">The sequence shown here is derived from an EMBL/GenBank/DDBJ whole genome shotgun (WGS) entry which is preliminary data.</text>
</comment>
<accession>A0AAV7FRQ4</accession>
<evidence type="ECO:0000313" key="1">
    <source>
        <dbReference type="EMBL" id="KAH0446128.1"/>
    </source>
</evidence>
<proteinExistence type="predicted"/>
<sequence>MGFILIYNYRNNIISNKDLTHGTVVEMLYPVLEYYIYLMKYCLLTLQLKLLDINGIEVMD</sequence>